<reference evidence="4 5" key="1">
    <citation type="journal article" date="2022" name="Front. Microbiol.">
        <title>High genomic differentiation and limited gene flow indicate recent cryptic speciation within the genus Laspinema (cyanobacteria).</title>
        <authorList>
            <person name="Stanojkovic A."/>
            <person name="Skoupy S."/>
            <person name="Skaloud P."/>
            <person name="Dvorak P."/>
        </authorList>
    </citation>
    <scope>NUCLEOTIDE SEQUENCE [LARGE SCALE GENOMIC DNA]</scope>
    <source>
        <strain evidence="4 5">D2a</strain>
    </source>
</reference>
<feature type="transmembrane region" description="Helical" evidence="1">
    <location>
        <begin position="52"/>
        <end position="80"/>
    </location>
</feature>
<dbReference type="InterPro" id="IPR043128">
    <property type="entry name" value="Rev_trsase/Diguanyl_cyclase"/>
</dbReference>
<dbReference type="EMBL" id="JAMXFF010000024">
    <property type="protein sequence ID" value="MCT7967828.1"/>
    <property type="molecule type" value="Genomic_DNA"/>
</dbReference>
<dbReference type="SUPFAM" id="SSF55073">
    <property type="entry name" value="Nucleotide cyclase"/>
    <property type="match status" value="1"/>
</dbReference>
<dbReference type="Gene3D" id="3.30.450.20">
    <property type="entry name" value="PAS domain"/>
    <property type="match status" value="1"/>
</dbReference>
<evidence type="ECO:0000313" key="4">
    <source>
        <dbReference type="EMBL" id="MCT7967828.1"/>
    </source>
</evidence>
<name>A0ABT2MSW4_9CYAN</name>
<accession>A0ABT2MSW4</accession>
<organism evidence="4 5">
    <name type="scientific">Laspinema palackyanum D2a</name>
    <dbReference type="NCBI Taxonomy" id="2953684"/>
    <lineage>
        <taxon>Bacteria</taxon>
        <taxon>Bacillati</taxon>
        <taxon>Cyanobacteriota</taxon>
        <taxon>Cyanophyceae</taxon>
        <taxon>Oscillatoriophycideae</taxon>
        <taxon>Oscillatoriales</taxon>
        <taxon>Laspinemataceae</taxon>
        <taxon>Laspinema</taxon>
        <taxon>Laspinema palackyanum</taxon>
    </lineage>
</organism>
<dbReference type="Gene3D" id="3.20.20.450">
    <property type="entry name" value="EAL domain"/>
    <property type="match status" value="1"/>
</dbReference>
<proteinExistence type="predicted"/>
<keyword evidence="1" id="KW-0812">Transmembrane</keyword>
<dbReference type="CDD" id="cd01949">
    <property type="entry name" value="GGDEF"/>
    <property type="match status" value="1"/>
</dbReference>
<keyword evidence="1" id="KW-1133">Transmembrane helix</keyword>
<dbReference type="PROSITE" id="PS50887">
    <property type="entry name" value="GGDEF"/>
    <property type="match status" value="1"/>
</dbReference>
<sequence>MFVQLTRFTQFRQFTQPEQLRPDRFPRFAPRIFESILVLLLVGWLLRWTPVWPVALTLLMVGIFRPVLIIPVSIMGVTLLSLLDLQPGEGMWVYSYGVALAGVAFLGVGLGKFLRQVEWQLGVQSMQLQLADEQGLGTPETVLSHTLSLLMKLVDADAAIALRQVDEVTAEAVVCLPPTVLADKFTSPQLFAEAVALNRCLYYQDYPHHPGAIRSLIAAGTKSLAVLPLQPTIRDGGEALCGGILIIWSRNVTLTPDLKRCLESLRGQLRMLLQFQDTTWRLERTTIRLGAILETIPQGVIFVDDQGEQSWLNPSAAQHLDLQHGEVQPLEIALAMAKLRTNADNQEALCVQAAKLFQDPGMEIRNWQWVFTKPERKVLSISITATRIRNVPGRLWVIDDITDRYWLQQALLDRSQELSEANEGLHEAAIQQSLLYRQLRIANAELEKLATTDGLTQIANRRIFDTVLEQEWKRLMRSQSPLSVILIDVDFFKRYNDTYGHQAGDECLKKIAQAVASVVKRQGDLVARYGGEEFVVILPATDVPGAVRVAEEIRLAVAEANLEHRSSTVREIVSLSQGIATLIPRLDTSPDELIAAADEALYYAKSRGRDRYVVFDRKMQDRSLAIMQVEKDLRLALEREEFCLHYQPIVSLINGEIVGFEALVRWNHPQRGLVSPAEFIPIAEQTGLITSMSWWIFHQACCQLREWQLRFPHYQTLMMSINLSGKQLEQLGMVERVDRILQEVGVAASSIKLEITESSFKETPALGTILNHLKAMGFQLAIDDFGTGYSSLSRLHQFPIDTLKIDRSFINQMSRDPKGVAIVEAIVILAQHTNINTISEGIETIAQLEQLQSLNCEFGQGYLFSKPLDSHAASALLAQKVTPPSLQCISLPPCQCPSGG</sequence>
<protein>
    <submittedName>
        <fullName evidence="4">EAL domain-containing protein</fullName>
    </submittedName>
</protein>
<dbReference type="InterPro" id="IPR035919">
    <property type="entry name" value="EAL_sf"/>
</dbReference>
<dbReference type="RefSeq" id="WP_368007390.1">
    <property type="nucleotide sequence ID" value="NZ_JAMXFF010000024.1"/>
</dbReference>
<dbReference type="SMART" id="SM00052">
    <property type="entry name" value="EAL"/>
    <property type="match status" value="1"/>
</dbReference>
<dbReference type="InterPro" id="IPR035965">
    <property type="entry name" value="PAS-like_dom_sf"/>
</dbReference>
<dbReference type="NCBIfam" id="TIGR00254">
    <property type="entry name" value="GGDEF"/>
    <property type="match status" value="1"/>
</dbReference>
<gene>
    <name evidence="4" type="ORF">NG799_15920</name>
</gene>
<feature type="transmembrane region" description="Helical" evidence="1">
    <location>
        <begin position="28"/>
        <end position="46"/>
    </location>
</feature>
<feature type="domain" description="EAL" evidence="2">
    <location>
        <begin position="626"/>
        <end position="881"/>
    </location>
</feature>
<dbReference type="Pfam" id="PF00990">
    <property type="entry name" value="GGDEF"/>
    <property type="match status" value="1"/>
</dbReference>
<keyword evidence="1" id="KW-0472">Membrane</keyword>
<dbReference type="SUPFAM" id="SSF55785">
    <property type="entry name" value="PYP-like sensor domain (PAS domain)"/>
    <property type="match status" value="1"/>
</dbReference>
<dbReference type="Gene3D" id="3.30.70.270">
    <property type="match status" value="1"/>
</dbReference>
<feature type="transmembrane region" description="Helical" evidence="1">
    <location>
        <begin position="92"/>
        <end position="114"/>
    </location>
</feature>
<feature type="domain" description="GGDEF" evidence="3">
    <location>
        <begin position="480"/>
        <end position="617"/>
    </location>
</feature>
<dbReference type="SMART" id="SM00267">
    <property type="entry name" value="GGDEF"/>
    <property type="match status" value="1"/>
</dbReference>
<dbReference type="PANTHER" id="PTHR44757">
    <property type="entry name" value="DIGUANYLATE CYCLASE DGCP"/>
    <property type="match status" value="1"/>
</dbReference>
<dbReference type="CDD" id="cd01948">
    <property type="entry name" value="EAL"/>
    <property type="match status" value="1"/>
</dbReference>
<keyword evidence="5" id="KW-1185">Reference proteome</keyword>
<dbReference type="SUPFAM" id="SSF141868">
    <property type="entry name" value="EAL domain-like"/>
    <property type="match status" value="1"/>
</dbReference>
<evidence type="ECO:0000313" key="5">
    <source>
        <dbReference type="Proteomes" id="UP001525890"/>
    </source>
</evidence>
<dbReference type="PROSITE" id="PS50883">
    <property type="entry name" value="EAL"/>
    <property type="match status" value="1"/>
</dbReference>
<dbReference type="Proteomes" id="UP001525890">
    <property type="component" value="Unassembled WGS sequence"/>
</dbReference>
<evidence type="ECO:0000256" key="1">
    <source>
        <dbReference type="SAM" id="Phobius"/>
    </source>
</evidence>
<dbReference type="Pfam" id="PF00563">
    <property type="entry name" value="EAL"/>
    <property type="match status" value="1"/>
</dbReference>
<dbReference type="InterPro" id="IPR029787">
    <property type="entry name" value="Nucleotide_cyclase"/>
</dbReference>
<dbReference type="PANTHER" id="PTHR44757:SF2">
    <property type="entry name" value="BIOFILM ARCHITECTURE MAINTENANCE PROTEIN MBAA"/>
    <property type="match status" value="1"/>
</dbReference>
<dbReference type="InterPro" id="IPR001633">
    <property type="entry name" value="EAL_dom"/>
</dbReference>
<dbReference type="InterPro" id="IPR000160">
    <property type="entry name" value="GGDEF_dom"/>
</dbReference>
<evidence type="ECO:0000259" key="2">
    <source>
        <dbReference type="PROSITE" id="PS50883"/>
    </source>
</evidence>
<comment type="caution">
    <text evidence="4">The sequence shown here is derived from an EMBL/GenBank/DDBJ whole genome shotgun (WGS) entry which is preliminary data.</text>
</comment>
<dbReference type="InterPro" id="IPR052155">
    <property type="entry name" value="Biofilm_reg_signaling"/>
</dbReference>
<evidence type="ECO:0000259" key="3">
    <source>
        <dbReference type="PROSITE" id="PS50887"/>
    </source>
</evidence>